<feature type="compositionally biased region" description="Polar residues" evidence="1">
    <location>
        <begin position="400"/>
        <end position="411"/>
    </location>
</feature>
<dbReference type="SUPFAM" id="SSF56672">
    <property type="entry name" value="DNA/RNA polymerases"/>
    <property type="match status" value="1"/>
</dbReference>
<dbReference type="Proteomes" id="UP000054279">
    <property type="component" value="Unassembled WGS sequence"/>
</dbReference>
<feature type="compositionally biased region" description="Polar residues" evidence="1">
    <location>
        <begin position="192"/>
        <end position="205"/>
    </location>
</feature>
<accession>A0A0C9UIH5</accession>
<dbReference type="GO" id="GO:0042276">
    <property type="term" value="P:error-prone translesion synthesis"/>
    <property type="evidence" value="ECO:0007669"/>
    <property type="project" value="TreeGrafter"/>
</dbReference>
<reference evidence="3 4" key="1">
    <citation type="submission" date="2014-06" db="EMBL/GenBank/DDBJ databases">
        <title>Evolutionary Origins and Diversification of the Mycorrhizal Mutualists.</title>
        <authorList>
            <consortium name="DOE Joint Genome Institute"/>
            <consortium name="Mycorrhizal Genomics Consortium"/>
            <person name="Kohler A."/>
            <person name="Kuo A."/>
            <person name="Nagy L.G."/>
            <person name="Floudas D."/>
            <person name="Copeland A."/>
            <person name="Barry K.W."/>
            <person name="Cichocki N."/>
            <person name="Veneault-Fourrey C."/>
            <person name="LaButti K."/>
            <person name="Lindquist E.A."/>
            <person name="Lipzen A."/>
            <person name="Lundell T."/>
            <person name="Morin E."/>
            <person name="Murat C."/>
            <person name="Riley R."/>
            <person name="Ohm R."/>
            <person name="Sun H."/>
            <person name="Tunlid A."/>
            <person name="Henrissat B."/>
            <person name="Grigoriev I.V."/>
            <person name="Hibbett D.S."/>
            <person name="Martin F."/>
        </authorList>
    </citation>
    <scope>NUCLEOTIDE SEQUENCE [LARGE SCALE GENOMIC DNA]</scope>
    <source>
        <strain evidence="3 4">SS14</strain>
    </source>
</reference>
<dbReference type="InterPro" id="IPR047346">
    <property type="entry name" value="Rev1_UBM1/2"/>
</dbReference>
<evidence type="ECO:0000259" key="2">
    <source>
        <dbReference type="PROSITE" id="PS50173"/>
    </source>
</evidence>
<dbReference type="InterPro" id="IPR043502">
    <property type="entry name" value="DNA/RNA_pol_sf"/>
</dbReference>
<dbReference type="GO" id="GO:0070987">
    <property type="term" value="P:error-free translesion synthesis"/>
    <property type="evidence" value="ECO:0007669"/>
    <property type="project" value="TreeGrafter"/>
</dbReference>
<dbReference type="PANTHER" id="PTHR45990">
    <property type="entry name" value="DNA REPAIR PROTEIN REV1"/>
    <property type="match status" value="1"/>
</dbReference>
<name>A0A0C9UIH5_SPHS4</name>
<gene>
    <name evidence="3" type="ORF">M422DRAFT_253942</name>
</gene>
<dbReference type="GO" id="GO:0006281">
    <property type="term" value="P:DNA repair"/>
    <property type="evidence" value="ECO:0007669"/>
    <property type="project" value="InterPro"/>
</dbReference>
<dbReference type="EMBL" id="KN837127">
    <property type="protein sequence ID" value="KIJ42843.1"/>
    <property type="molecule type" value="Genomic_DNA"/>
</dbReference>
<feature type="domain" description="UmuC" evidence="2">
    <location>
        <begin position="32"/>
        <end position="91"/>
    </location>
</feature>
<dbReference type="PANTHER" id="PTHR45990:SF1">
    <property type="entry name" value="DNA REPAIR PROTEIN REV1"/>
    <property type="match status" value="1"/>
</dbReference>
<evidence type="ECO:0000313" key="3">
    <source>
        <dbReference type="EMBL" id="KIJ42843.1"/>
    </source>
</evidence>
<dbReference type="InterPro" id="IPR043128">
    <property type="entry name" value="Rev_trsase/Diguanyl_cyclase"/>
</dbReference>
<evidence type="ECO:0000313" key="4">
    <source>
        <dbReference type="Proteomes" id="UP000054279"/>
    </source>
</evidence>
<sequence length="420" mass="46487">MVVRHFRFLRHEKGLNASVKDPNVAKELAEVIRARVRDIIGCEVSIGISHNVLLAHVVTRKAKPAGSYHIFPDEAAEILAPLNIKDIRGFGGSTRSKVAAKFSATALGDLAKRYKGELCDVYGKKTRETFCKTIRGIDDTKIESDRVRKSVSCEINYGIRFENQEEAEICEKTGDATITPGQSLQFKKLENKTPSTPPKRQTPQPILQVKPPSQELEQQEDKAFDLVLPSFPQVDTSVLAELPEDIRRELEQAYGQKGKGTSLPPVAGPSRIPDTFHNVSPTKSIAGVNTGKPSPNLSRITRQLVPKFRPSVSPSKPVRPMFARCNAPPSKNGVYVSPAELKLLNIDAEVWDYLPVEVQREQLAALRTTNIGKGMAIRGSMSTQAKQERILQRWRVPPRASNSLITGTGNHSKGHRRNRG</sequence>
<feature type="region of interest" description="Disordered" evidence="1">
    <location>
        <begin position="181"/>
        <end position="217"/>
    </location>
</feature>
<dbReference type="GO" id="GO:0005634">
    <property type="term" value="C:nucleus"/>
    <property type="evidence" value="ECO:0007669"/>
    <property type="project" value="TreeGrafter"/>
</dbReference>
<dbReference type="InterPro" id="IPR036775">
    <property type="entry name" value="DNA_pol_Y-fam_lit_finger_sf"/>
</dbReference>
<dbReference type="AlphaFoldDB" id="A0A0C9UIH5"/>
<evidence type="ECO:0000256" key="1">
    <source>
        <dbReference type="SAM" id="MobiDB-lite"/>
    </source>
</evidence>
<proteinExistence type="predicted"/>
<dbReference type="GO" id="GO:0003887">
    <property type="term" value="F:DNA-directed DNA polymerase activity"/>
    <property type="evidence" value="ECO:0007669"/>
    <property type="project" value="TreeGrafter"/>
</dbReference>
<dbReference type="PROSITE" id="PS50173">
    <property type="entry name" value="UMUC"/>
    <property type="match status" value="1"/>
</dbReference>
<organism evidence="3 4">
    <name type="scientific">Sphaerobolus stellatus (strain SS14)</name>
    <dbReference type="NCBI Taxonomy" id="990650"/>
    <lineage>
        <taxon>Eukaryota</taxon>
        <taxon>Fungi</taxon>
        <taxon>Dikarya</taxon>
        <taxon>Basidiomycota</taxon>
        <taxon>Agaricomycotina</taxon>
        <taxon>Agaricomycetes</taxon>
        <taxon>Phallomycetidae</taxon>
        <taxon>Geastrales</taxon>
        <taxon>Sphaerobolaceae</taxon>
        <taxon>Sphaerobolus</taxon>
    </lineage>
</organism>
<dbReference type="Gene3D" id="6.10.250.1630">
    <property type="match status" value="1"/>
</dbReference>
<dbReference type="Gene3D" id="3.30.1490.100">
    <property type="entry name" value="DNA polymerase, Y-family, little finger domain"/>
    <property type="match status" value="1"/>
</dbReference>
<dbReference type="InterPro" id="IPR001126">
    <property type="entry name" value="UmuC"/>
</dbReference>
<keyword evidence="4" id="KW-1185">Reference proteome</keyword>
<dbReference type="Gene3D" id="3.30.70.270">
    <property type="match status" value="1"/>
</dbReference>
<dbReference type="GO" id="GO:0017125">
    <property type="term" value="F:deoxycytidyl transferase activity"/>
    <property type="evidence" value="ECO:0007669"/>
    <property type="project" value="TreeGrafter"/>
</dbReference>
<dbReference type="OrthoDB" id="427711at2759"/>
<dbReference type="Gene3D" id="1.10.150.20">
    <property type="entry name" value="5' to 3' exonuclease, C-terminal subdomain"/>
    <property type="match status" value="1"/>
</dbReference>
<dbReference type="Pfam" id="PF00817">
    <property type="entry name" value="IMS"/>
    <property type="match status" value="1"/>
</dbReference>
<dbReference type="HOGENOM" id="CLU_654115_0_0_1"/>
<dbReference type="GO" id="GO:0003684">
    <property type="term" value="F:damaged DNA binding"/>
    <property type="evidence" value="ECO:0007669"/>
    <property type="project" value="InterPro"/>
</dbReference>
<protein>
    <recommendedName>
        <fullName evidence="2">UmuC domain-containing protein</fullName>
    </recommendedName>
</protein>
<dbReference type="CDD" id="cd19318">
    <property type="entry name" value="Rev1_UBM2"/>
    <property type="match status" value="1"/>
</dbReference>
<feature type="region of interest" description="Disordered" evidence="1">
    <location>
        <begin position="396"/>
        <end position="420"/>
    </location>
</feature>